<name>A0A914CNR8_9BILA</name>
<protein>
    <submittedName>
        <fullName evidence="2">Uncharacterized protein</fullName>
    </submittedName>
</protein>
<dbReference type="Proteomes" id="UP000887540">
    <property type="component" value="Unplaced"/>
</dbReference>
<accession>A0A914CNR8</accession>
<evidence type="ECO:0000313" key="2">
    <source>
        <dbReference type="WBParaSite" id="ACRNAN_scaffold12338.g8223.t1"/>
    </source>
</evidence>
<keyword evidence="1" id="KW-1185">Reference proteome</keyword>
<reference evidence="2" key="1">
    <citation type="submission" date="2022-11" db="UniProtKB">
        <authorList>
            <consortium name="WormBaseParasite"/>
        </authorList>
    </citation>
    <scope>IDENTIFICATION</scope>
</reference>
<dbReference type="AlphaFoldDB" id="A0A914CNR8"/>
<proteinExistence type="predicted"/>
<dbReference type="WBParaSite" id="ACRNAN_scaffold12338.g8223.t1">
    <property type="protein sequence ID" value="ACRNAN_scaffold12338.g8223.t1"/>
    <property type="gene ID" value="ACRNAN_scaffold12338.g8223"/>
</dbReference>
<sequence length="81" mass="9287">MSNNPNISPTVRPSVPSSKRYSVYTAKRLQRWSLTFMEYSFDIKYKPTKKHANADTLSRFPAGPDPNFKDDDSIQVAYIEA</sequence>
<organism evidence="1 2">
    <name type="scientific">Acrobeloides nanus</name>
    <dbReference type="NCBI Taxonomy" id="290746"/>
    <lineage>
        <taxon>Eukaryota</taxon>
        <taxon>Metazoa</taxon>
        <taxon>Ecdysozoa</taxon>
        <taxon>Nematoda</taxon>
        <taxon>Chromadorea</taxon>
        <taxon>Rhabditida</taxon>
        <taxon>Tylenchina</taxon>
        <taxon>Cephalobomorpha</taxon>
        <taxon>Cephaloboidea</taxon>
        <taxon>Cephalobidae</taxon>
        <taxon>Acrobeloides</taxon>
    </lineage>
</organism>
<evidence type="ECO:0000313" key="1">
    <source>
        <dbReference type="Proteomes" id="UP000887540"/>
    </source>
</evidence>